<accession>A0AAV7UL99</accession>
<proteinExistence type="predicted"/>
<sequence length="84" mass="9632">MPQPRSSQPRTPRTPRMVTCAVNHSGILRELPVRAAIRLLCASPCVNNEQPPFMTSLRFYTDKEITIICFLIGHTLYYDIKKEV</sequence>
<dbReference type="Proteomes" id="UP001066276">
    <property type="component" value="Chromosome 3_1"/>
</dbReference>
<reference evidence="1" key="1">
    <citation type="journal article" date="2022" name="bioRxiv">
        <title>Sequencing and chromosome-scale assembly of the giantPleurodeles waltlgenome.</title>
        <authorList>
            <person name="Brown T."/>
            <person name="Elewa A."/>
            <person name="Iarovenko S."/>
            <person name="Subramanian E."/>
            <person name="Araus A.J."/>
            <person name="Petzold A."/>
            <person name="Susuki M."/>
            <person name="Suzuki K.-i.T."/>
            <person name="Hayashi T."/>
            <person name="Toyoda A."/>
            <person name="Oliveira C."/>
            <person name="Osipova E."/>
            <person name="Leigh N.D."/>
            <person name="Simon A."/>
            <person name="Yun M.H."/>
        </authorList>
    </citation>
    <scope>NUCLEOTIDE SEQUENCE</scope>
    <source>
        <strain evidence="1">20211129_DDA</strain>
        <tissue evidence="1">Liver</tissue>
    </source>
</reference>
<dbReference type="AlphaFoldDB" id="A0AAV7UL99"/>
<comment type="caution">
    <text evidence="1">The sequence shown here is derived from an EMBL/GenBank/DDBJ whole genome shotgun (WGS) entry which is preliminary data.</text>
</comment>
<evidence type="ECO:0000313" key="1">
    <source>
        <dbReference type="EMBL" id="KAJ1189784.1"/>
    </source>
</evidence>
<protein>
    <submittedName>
        <fullName evidence="1">Uncharacterized protein</fullName>
    </submittedName>
</protein>
<keyword evidence="2" id="KW-1185">Reference proteome</keyword>
<name>A0AAV7UL99_PLEWA</name>
<dbReference type="EMBL" id="JANPWB010000005">
    <property type="protein sequence ID" value="KAJ1189784.1"/>
    <property type="molecule type" value="Genomic_DNA"/>
</dbReference>
<evidence type="ECO:0000313" key="2">
    <source>
        <dbReference type="Proteomes" id="UP001066276"/>
    </source>
</evidence>
<organism evidence="1 2">
    <name type="scientific">Pleurodeles waltl</name>
    <name type="common">Iberian ribbed newt</name>
    <dbReference type="NCBI Taxonomy" id="8319"/>
    <lineage>
        <taxon>Eukaryota</taxon>
        <taxon>Metazoa</taxon>
        <taxon>Chordata</taxon>
        <taxon>Craniata</taxon>
        <taxon>Vertebrata</taxon>
        <taxon>Euteleostomi</taxon>
        <taxon>Amphibia</taxon>
        <taxon>Batrachia</taxon>
        <taxon>Caudata</taxon>
        <taxon>Salamandroidea</taxon>
        <taxon>Salamandridae</taxon>
        <taxon>Pleurodelinae</taxon>
        <taxon>Pleurodeles</taxon>
    </lineage>
</organism>
<gene>
    <name evidence="1" type="ORF">NDU88_006526</name>
</gene>